<dbReference type="Proteomes" id="UP001178507">
    <property type="component" value="Unassembled WGS sequence"/>
</dbReference>
<evidence type="ECO:0000256" key="2">
    <source>
        <dbReference type="SAM" id="MobiDB-lite"/>
    </source>
</evidence>
<protein>
    <recommendedName>
        <fullName evidence="1">peptidylprolyl isomerase</fullName>
        <ecNumber evidence="1">5.2.1.8</ecNumber>
    </recommendedName>
</protein>
<gene>
    <name evidence="4" type="ORF">EVOR1521_LOCUS4033</name>
</gene>
<keyword evidence="5" id="KW-1185">Reference proteome</keyword>
<dbReference type="Pfam" id="PF00254">
    <property type="entry name" value="FKBP_C"/>
    <property type="match status" value="1"/>
</dbReference>
<keyword evidence="1" id="KW-0413">Isomerase</keyword>
<dbReference type="InterPro" id="IPR001179">
    <property type="entry name" value="PPIase_FKBP_dom"/>
</dbReference>
<keyword evidence="1" id="KW-0697">Rotamase</keyword>
<comment type="catalytic activity">
    <reaction evidence="1">
        <text>[protein]-peptidylproline (omega=180) = [protein]-peptidylproline (omega=0)</text>
        <dbReference type="Rhea" id="RHEA:16237"/>
        <dbReference type="Rhea" id="RHEA-COMP:10747"/>
        <dbReference type="Rhea" id="RHEA-COMP:10748"/>
        <dbReference type="ChEBI" id="CHEBI:83833"/>
        <dbReference type="ChEBI" id="CHEBI:83834"/>
        <dbReference type="EC" id="5.2.1.8"/>
    </reaction>
</comment>
<dbReference type="SUPFAM" id="SSF54534">
    <property type="entry name" value="FKBP-like"/>
    <property type="match status" value="1"/>
</dbReference>
<evidence type="ECO:0000313" key="4">
    <source>
        <dbReference type="EMBL" id="CAJ1374491.1"/>
    </source>
</evidence>
<name>A0AA36MJU7_9DINO</name>
<dbReference type="EMBL" id="CAUJNA010000255">
    <property type="protein sequence ID" value="CAJ1374491.1"/>
    <property type="molecule type" value="Genomic_DNA"/>
</dbReference>
<feature type="region of interest" description="Disordered" evidence="2">
    <location>
        <begin position="250"/>
        <end position="318"/>
    </location>
</feature>
<evidence type="ECO:0000313" key="5">
    <source>
        <dbReference type="Proteomes" id="UP001178507"/>
    </source>
</evidence>
<reference evidence="4" key="1">
    <citation type="submission" date="2023-08" db="EMBL/GenBank/DDBJ databases">
        <authorList>
            <person name="Chen Y."/>
            <person name="Shah S."/>
            <person name="Dougan E. K."/>
            <person name="Thang M."/>
            <person name="Chan C."/>
        </authorList>
    </citation>
    <scope>NUCLEOTIDE SEQUENCE</scope>
</reference>
<dbReference type="InterPro" id="IPR046357">
    <property type="entry name" value="PPIase_dom_sf"/>
</dbReference>
<dbReference type="Gene3D" id="3.10.50.40">
    <property type="match status" value="1"/>
</dbReference>
<evidence type="ECO:0000256" key="1">
    <source>
        <dbReference type="PROSITE-ProRule" id="PRU00277"/>
    </source>
</evidence>
<dbReference type="AlphaFoldDB" id="A0AA36MJU7"/>
<comment type="caution">
    <text evidence="4">The sequence shown here is derived from an EMBL/GenBank/DDBJ whole genome shotgun (WGS) entry which is preliminary data.</text>
</comment>
<dbReference type="EC" id="5.2.1.8" evidence="1"/>
<sequence>MARQFWAVHLQRDVVASVEVPEGKTLHLSRACPTSSSGPIRLFVSRVARSSGEVPAQFAFTLSTGGTTLGLLLTGCWQLQVVRGPSNVDVMGYFAQGGRSKRRRAPKRRLRPVRLPPGWAALSFRSLGKRLVVTEVPKACFSSAAFGAAAAAQVSNVFVGDEIAFINNKRPDVLARLIARPGHTLNTCSQAEPPHDPGSVGKLQSPPCVSCDFVRRLRDLGLDVALQMWLRVVKQQMPITLGVRPKAAAAGPRIECRTVPDTLGTSKDSQPGERGRSRSPRIEAKSSYNPLRPAAVSQQVQHVKAAPKAEGPSTGPVRRLASGLSFQELPAKGAGKGGADGREAEIGKQVEFRFSIATMGGKDKVLERGQVHCTLGKSAVLDGWVSGNVNLEEVLGTWGPALAGMRVGQRRRINVPARLGFREAGPENTDLTFEVELKQVK</sequence>
<dbReference type="PROSITE" id="PS50059">
    <property type="entry name" value="FKBP_PPIASE"/>
    <property type="match status" value="1"/>
</dbReference>
<feature type="domain" description="PPIase FKBP-type" evidence="3">
    <location>
        <begin position="347"/>
        <end position="441"/>
    </location>
</feature>
<proteinExistence type="predicted"/>
<dbReference type="GO" id="GO:0003755">
    <property type="term" value="F:peptidyl-prolyl cis-trans isomerase activity"/>
    <property type="evidence" value="ECO:0007669"/>
    <property type="project" value="UniProtKB-KW"/>
</dbReference>
<evidence type="ECO:0000259" key="3">
    <source>
        <dbReference type="PROSITE" id="PS50059"/>
    </source>
</evidence>
<accession>A0AA36MJU7</accession>
<feature type="compositionally biased region" description="Basic and acidic residues" evidence="2">
    <location>
        <begin position="270"/>
        <end position="284"/>
    </location>
</feature>
<organism evidence="4 5">
    <name type="scientific">Effrenium voratum</name>
    <dbReference type="NCBI Taxonomy" id="2562239"/>
    <lineage>
        <taxon>Eukaryota</taxon>
        <taxon>Sar</taxon>
        <taxon>Alveolata</taxon>
        <taxon>Dinophyceae</taxon>
        <taxon>Suessiales</taxon>
        <taxon>Symbiodiniaceae</taxon>
        <taxon>Effrenium</taxon>
    </lineage>
</organism>